<feature type="domain" description="Peptidase C39-like" evidence="1">
    <location>
        <begin position="46"/>
        <end position="156"/>
    </location>
</feature>
<evidence type="ECO:0000313" key="3">
    <source>
        <dbReference type="Proteomes" id="UP000015559"/>
    </source>
</evidence>
<dbReference type="PROSITE" id="PS51257">
    <property type="entry name" value="PROKAR_LIPOPROTEIN"/>
    <property type="match status" value="1"/>
</dbReference>
<dbReference type="HOGENOM" id="CLU_069114_0_0_4"/>
<reference evidence="2 3" key="1">
    <citation type="journal article" date="2012" name="Appl. Environ. Microbiol.">
        <title>Draft genome sequence of a psychrotolerant sulfur-oxidizing bacterium, Sulfuricella denitrificans skB26, and proteomic insights into cold adaptation.</title>
        <authorList>
            <person name="Watanabe T."/>
            <person name="Kojima H."/>
            <person name="Fukui M."/>
        </authorList>
    </citation>
    <scope>NUCLEOTIDE SEQUENCE [LARGE SCALE GENOMIC DNA]</scope>
    <source>
        <strain evidence="3">skB26</strain>
    </source>
</reference>
<dbReference type="EMBL" id="AP013066">
    <property type="protein sequence ID" value="BAN34573.1"/>
    <property type="molecule type" value="Genomic_DNA"/>
</dbReference>
<protein>
    <submittedName>
        <fullName evidence="2">Putative peptidase, C39 family</fullName>
    </submittedName>
</protein>
<dbReference type="SMART" id="SM00028">
    <property type="entry name" value="TPR"/>
    <property type="match status" value="2"/>
</dbReference>
<dbReference type="Proteomes" id="UP000015559">
    <property type="component" value="Chromosome"/>
</dbReference>
<dbReference type="InterPro" id="IPR019734">
    <property type="entry name" value="TPR_rpt"/>
</dbReference>
<dbReference type="Gene3D" id="1.25.40.10">
    <property type="entry name" value="Tetratricopeptide repeat domain"/>
    <property type="match status" value="1"/>
</dbReference>
<dbReference type="NCBIfam" id="NF033920">
    <property type="entry name" value="C39_PA2778_fam"/>
    <property type="match status" value="1"/>
</dbReference>
<dbReference type="InterPro" id="IPR039564">
    <property type="entry name" value="Peptidase_C39-like"/>
</dbReference>
<dbReference type="SUPFAM" id="SSF48452">
    <property type="entry name" value="TPR-like"/>
    <property type="match status" value="1"/>
</dbReference>
<dbReference type="eggNOG" id="COG0457">
    <property type="taxonomic scope" value="Bacteria"/>
</dbReference>
<dbReference type="OrthoDB" id="9814129at2"/>
<evidence type="ECO:0000259" key="1">
    <source>
        <dbReference type="Pfam" id="PF13529"/>
    </source>
</evidence>
<dbReference type="InterPro" id="IPR011990">
    <property type="entry name" value="TPR-like_helical_dom_sf"/>
</dbReference>
<dbReference type="InterPro" id="IPR039563">
    <property type="entry name" value="Peptidase_C39_single_dom"/>
</dbReference>
<dbReference type="CDD" id="cd02549">
    <property type="entry name" value="Peptidase_C39A"/>
    <property type="match status" value="1"/>
</dbReference>
<gene>
    <name evidence="2" type="ORF">SCD_n00731</name>
</gene>
<name>S6ABC9_SULDS</name>
<proteinExistence type="predicted"/>
<dbReference type="Pfam" id="PF13432">
    <property type="entry name" value="TPR_16"/>
    <property type="match status" value="1"/>
</dbReference>
<accession>S6ABC9</accession>
<dbReference type="Gene3D" id="3.90.70.10">
    <property type="entry name" value="Cysteine proteinases"/>
    <property type="match status" value="1"/>
</dbReference>
<dbReference type="KEGG" id="sdr:SCD_n00731"/>
<dbReference type="RefSeq" id="WP_009206481.1">
    <property type="nucleotide sequence ID" value="NC_022357.1"/>
</dbReference>
<dbReference type="STRING" id="1163617.SCD_n00731"/>
<dbReference type="Pfam" id="PF13529">
    <property type="entry name" value="Peptidase_C39_2"/>
    <property type="match status" value="1"/>
</dbReference>
<organism evidence="2 3">
    <name type="scientific">Sulfuricella denitrificans (strain DSM 22764 / NBRC 105220 / skB26)</name>
    <dbReference type="NCBI Taxonomy" id="1163617"/>
    <lineage>
        <taxon>Bacteria</taxon>
        <taxon>Pseudomonadati</taxon>
        <taxon>Pseudomonadota</taxon>
        <taxon>Betaproteobacteria</taxon>
        <taxon>Nitrosomonadales</taxon>
        <taxon>Sulfuricellaceae</taxon>
        <taxon>Sulfuricella</taxon>
    </lineage>
</organism>
<keyword evidence="3" id="KW-1185">Reference proteome</keyword>
<sequence length="316" mass="34883">MLFRVCARLIAGVFFLIWLGGCATPQTQSLLKTYSRQLPQQVELSKVPFYPQETHQCGPASLAMTLNAGGAKMTPQDLTPQVYLPGLAGSLQVEMLAATRRNGFLAYELAPKLDDLLTEVAAGSPVLVLQNVALSWYPVWHYAVVVGYDLKREEIILRSGLERRQVLPFTTFEHTWERAGYWAMLALPPGRMPRTASEAAYVSAAVAAEKFIPPKSAEAAYDAALKRWPRNLSARIGLGNAAYAQGNWKRAEKAYLQATLDHPKSAIAYNNLAQTLAEQKRYPEALALANQAVLLGGPEQDAAKNTLDQIRKKMRK</sequence>
<evidence type="ECO:0000313" key="2">
    <source>
        <dbReference type="EMBL" id="BAN34573.1"/>
    </source>
</evidence>
<dbReference type="AlphaFoldDB" id="S6ABC9"/>